<dbReference type="Proteomes" id="UP001583172">
    <property type="component" value="Unassembled WGS sequence"/>
</dbReference>
<evidence type="ECO:0000313" key="2">
    <source>
        <dbReference type="Proteomes" id="UP001583172"/>
    </source>
</evidence>
<protein>
    <submittedName>
        <fullName evidence="1">Uncharacterized protein</fullName>
    </submittedName>
</protein>
<comment type="caution">
    <text evidence="1">The sequence shown here is derived from an EMBL/GenBank/DDBJ whole genome shotgun (WGS) entry which is preliminary data.</text>
</comment>
<keyword evidence="2" id="KW-1185">Reference proteome</keyword>
<evidence type="ECO:0000313" key="1">
    <source>
        <dbReference type="EMBL" id="KAL1837969.1"/>
    </source>
</evidence>
<sequence length="99" mass="10978">MCDYEEFAFTCGHSTIRLKCYCHRARNHPNHYCTFVKKLRDIWEQDGPCDACAAAAASAAMPQAQARDVWIELLEGEALMPCNGVTGVIITVDKVVTAQ</sequence>
<accession>A0ABR3V832</accession>
<gene>
    <name evidence="1" type="ORF">VTJ49DRAFT_3177</name>
</gene>
<name>A0ABR3V832_HUMIN</name>
<proteinExistence type="predicted"/>
<organism evidence="1 2">
    <name type="scientific">Humicola insolens</name>
    <name type="common">Soft-rot fungus</name>
    <dbReference type="NCBI Taxonomy" id="85995"/>
    <lineage>
        <taxon>Eukaryota</taxon>
        <taxon>Fungi</taxon>
        <taxon>Dikarya</taxon>
        <taxon>Ascomycota</taxon>
        <taxon>Pezizomycotina</taxon>
        <taxon>Sordariomycetes</taxon>
        <taxon>Sordariomycetidae</taxon>
        <taxon>Sordariales</taxon>
        <taxon>Chaetomiaceae</taxon>
        <taxon>Mycothermus</taxon>
    </lineage>
</organism>
<dbReference type="EMBL" id="JAZGSY010000248">
    <property type="protein sequence ID" value="KAL1837969.1"/>
    <property type="molecule type" value="Genomic_DNA"/>
</dbReference>
<reference evidence="1 2" key="1">
    <citation type="journal article" date="2024" name="Commun. Biol.">
        <title>Comparative genomic analysis of thermophilic fungi reveals convergent evolutionary adaptations and gene losses.</title>
        <authorList>
            <person name="Steindorff A.S."/>
            <person name="Aguilar-Pontes M.V."/>
            <person name="Robinson A.J."/>
            <person name="Andreopoulos B."/>
            <person name="LaButti K."/>
            <person name="Kuo A."/>
            <person name="Mondo S."/>
            <person name="Riley R."/>
            <person name="Otillar R."/>
            <person name="Haridas S."/>
            <person name="Lipzen A."/>
            <person name="Grimwood J."/>
            <person name="Schmutz J."/>
            <person name="Clum A."/>
            <person name="Reid I.D."/>
            <person name="Moisan M.C."/>
            <person name="Butler G."/>
            <person name="Nguyen T.T.M."/>
            <person name="Dewar K."/>
            <person name="Conant G."/>
            <person name="Drula E."/>
            <person name="Henrissat B."/>
            <person name="Hansel C."/>
            <person name="Singer S."/>
            <person name="Hutchinson M.I."/>
            <person name="de Vries R.P."/>
            <person name="Natvig D.O."/>
            <person name="Powell A.J."/>
            <person name="Tsang A."/>
            <person name="Grigoriev I.V."/>
        </authorList>
    </citation>
    <scope>NUCLEOTIDE SEQUENCE [LARGE SCALE GENOMIC DNA]</scope>
    <source>
        <strain evidence="1 2">CBS 620.91</strain>
    </source>
</reference>